<proteinExistence type="predicted"/>
<dbReference type="AlphaFoldDB" id="A0A7J9UZU3"/>
<dbReference type="Gene3D" id="3.30.530.20">
    <property type="match status" value="1"/>
</dbReference>
<dbReference type="Pfam" id="PF03364">
    <property type="entry name" value="Polyketide_cyc"/>
    <property type="match status" value="1"/>
</dbReference>
<dbReference type="InterPro" id="IPR005031">
    <property type="entry name" value="COQ10_START"/>
</dbReference>
<dbReference type="SUPFAM" id="SSF55961">
    <property type="entry name" value="Bet v1-like"/>
    <property type="match status" value="1"/>
</dbReference>
<name>A0A7J9UZU3_9MICO</name>
<comment type="caution">
    <text evidence="3">The sequence shown here is derived from an EMBL/GenBank/DDBJ whole genome shotgun (WGS) entry which is preliminary data.</text>
</comment>
<evidence type="ECO:0000313" key="4">
    <source>
        <dbReference type="Proteomes" id="UP000429644"/>
    </source>
</evidence>
<dbReference type="PANTHER" id="PTHR33824:SF7">
    <property type="entry name" value="POLYKETIDE CYCLASE_DEHYDRASE AND LIPID TRANSPORT SUPERFAMILY PROTEIN"/>
    <property type="match status" value="1"/>
</dbReference>
<feature type="compositionally biased region" description="Acidic residues" evidence="1">
    <location>
        <begin position="168"/>
        <end position="221"/>
    </location>
</feature>
<dbReference type="InterPro" id="IPR023393">
    <property type="entry name" value="START-like_dom_sf"/>
</dbReference>
<dbReference type="InterPro" id="IPR047137">
    <property type="entry name" value="ORF3"/>
</dbReference>
<evidence type="ECO:0000259" key="2">
    <source>
        <dbReference type="Pfam" id="PF03364"/>
    </source>
</evidence>
<evidence type="ECO:0000256" key="1">
    <source>
        <dbReference type="SAM" id="MobiDB-lite"/>
    </source>
</evidence>
<reference evidence="3 4" key="1">
    <citation type="submission" date="2019-10" db="EMBL/GenBank/DDBJ databases">
        <title>Georgenia wutianyii sp. nov. and Georgenia yuyongxinii sp. nov. isolated from plateau pika (Ochotona curzoniae) in the Qinghai-Tibet plateau of China.</title>
        <authorList>
            <person name="Tian Z."/>
        </authorList>
    </citation>
    <scope>NUCLEOTIDE SEQUENCE [LARGE SCALE GENOMIC DNA]</scope>
    <source>
        <strain evidence="3 4">JCM 15130</strain>
    </source>
</reference>
<organism evidence="3 4">
    <name type="scientific">Georgenia ruanii</name>
    <dbReference type="NCBI Taxonomy" id="348442"/>
    <lineage>
        <taxon>Bacteria</taxon>
        <taxon>Bacillati</taxon>
        <taxon>Actinomycetota</taxon>
        <taxon>Actinomycetes</taxon>
        <taxon>Micrococcales</taxon>
        <taxon>Bogoriellaceae</taxon>
        <taxon>Georgenia</taxon>
    </lineage>
</organism>
<keyword evidence="4" id="KW-1185">Reference proteome</keyword>
<gene>
    <name evidence="3" type="ORF">GB882_14900</name>
</gene>
<dbReference type="EMBL" id="WHPD01003217">
    <property type="protein sequence ID" value="MPV89962.1"/>
    <property type="molecule type" value="Genomic_DNA"/>
</dbReference>
<evidence type="ECO:0000313" key="3">
    <source>
        <dbReference type="EMBL" id="MPV89962.1"/>
    </source>
</evidence>
<protein>
    <recommendedName>
        <fullName evidence="2">Coenzyme Q-binding protein COQ10 START domain-containing protein</fullName>
    </recommendedName>
</protein>
<accession>A0A7J9UZU3</accession>
<feature type="domain" description="Coenzyme Q-binding protein COQ10 START" evidence="2">
    <location>
        <begin position="12"/>
        <end position="129"/>
    </location>
</feature>
<sequence length="229" mass="26900">MKFNNFVDSFDIGVPVGLAYNQWTTYDQWPNFMKKTERAELDADQGKVKFKGQVFWSHREWETTIKEQIPNKRIVWDSAGPKGHISGAVTFHSLEEDLTRIVVVLEYYPQGFFEKTANMWRAANRRMRLEIKFFIRQVMRDAILHPEDFEGYRAEIHDKEIVRSHEDVMEEERQAEEESEGEQPEEGGEEEQQAEGEEQPEAGTETEPEEEEGEEEEEPEPAEQQGRTR</sequence>
<dbReference type="PANTHER" id="PTHR33824">
    <property type="entry name" value="POLYKETIDE CYCLASE/DEHYDRASE AND LIPID TRANSPORT SUPERFAMILY PROTEIN"/>
    <property type="match status" value="1"/>
</dbReference>
<feature type="region of interest" description="Disordered" evidence="1">
    <location>
        <begin position="167"/>
        <end position="229"/>
    </location>
</feature>
<dbReference type="Proteomes" id="UP000429644">
    <property type="component" value="Unassembled WGS sequence"/>
</dbReference>